<keyword evidence="3" id="KW-0812">Transmembrane</keyword>
<keyword evidence="5" id="KW-0472">Membrane</keyword>
<feature type="domain" description="Band 7" evidence="9">
    <location>
        <begin position="83"/>
        <end position="260"/>
    </location>
</feature>
<keyword evidence="11" id="KW-1185">Reference proteome</keyword>
<dbReference type="OrthoDB" id="9779595at2"/>
<dbReference type="Pfam" id="PF01145">
    <property type="entry name" value="Band_7"/>
    <property type="match status" value="1"/>
</dbReference>
<evidence type="ECO:0000313" key="10">
    <source>
        <dbReference type="EMBL" id="SIT00599.1"/>
    </source>
</evidence>
<dbReference type="GO" id="GO:0016020">
    <property type="term" value="C:membrane"/>
    <property type="evidence" value="ECO:0007669"/>
    <property type="project" value="UniProtKB-SubCell"/>
</dbReference>
<dbReference type="AlphaFoldDB" id="A0A1N7NQR6"/>
<dbReference type="InterPro" id="IPR050710">
    <property type="entry name" value="Band7/mec-2_domain"/>
</dbReference>
<evidence type="ECO:0000256" key="5">
    <source>
        <dbReference type="ARBA" id="ARBA00023136"/>
    </source>
</evidence>
<dbReference type="STRING" id="80876.SAMN05421779_105300"/>
<comment type="subunit">
    <text evidence="6">HflC and HflK may interact to form a multimeric complex.</text>
</comment>
<dbReference type="RefSeq" id="WP_076401202.1">
    <property type="nucleotide sequence ID" value="NZ_FTOA01000005.1"/>
</dbReference>
<gene>
    <name evidence="10" type="ORF">SAMN05421779_105300</name>
</gene>
<protein>
    <recommendedName>
        <fullName evidence="6">Protein HflK</fullName>
    </recommendedName>
</protein>
<evidence type="ECO:0000256" key="8">
    <source>
        <dbReference type="SAM" id="MobiDB-lite"/>
    </source>
</evidence>
<dbReference type="Proteomes" id="UP000185678">
    <property type="component" value="Unassembled WGS sequence"/>
</dbReference>
<dbReference type="NCBIfam" id="TIGR01933">
    <property type="entry name" value="hflK"/>
    <property type="match status" value="1"/>
</dbReference>
<dbReference type="CDD" id="cd03404">
    <property type="entry name" value="SPFH_HflK"/>
    <property type="match status" value="1"/>
</dbReference>
<accession>A0A1N7NQR6</accession>
<dbReference type="PANTHER" id="PTHR43327:SF2">
    <property type="entry name" value="MODULATOR OF FTSH PROTEASE HFLK"/>
    <property type="match status" value="1"/>
</dbReference>
<feature type="region of interest" description="Disordered" evidence="8">
    <location>
        <begin position="1"/>
        <end position="45"/>
    </location>
</feature>
<comment type="subcellular location">
    <subcellularLocation>
        <location evidence="1">Membrane</location>
        <topology evidence="1">Single-pass membrane protein</topology>
    </subcellularLocation>
</comment>
<dbReference type="PANTHER" id="PTHR43327">
    <property type="entry name" value="STOMATIN-LIKE PROTEIN 2, MITOCHONDRIAL"/>
    <property type="match status" value="1"/>
</dbReference>
<dbReference type="InterPro" id="IPR010201">
    <property type="entry name" value="HflK"/>
</dbReference>
<proteinExistence type="inferred from homology"/>
<evidence type="ECO:0000256" key="1">
    <source>
        <dbReference type="ARBA" id="ARBA00004167"/>
    </source>
</evidence>
<dbReference type="EMBL" id="FTOA01000005">
    <property type="protein sequence ID" value="SIT00599.1"/>
    <property type="molecule type" value="Genomic_DNA"/>
</dbReference>
<evidence type="ECO:0000256" key="6">
    <source>
        <dbReference type="RuleBase" id="RU364113"/>
    </source>
</evidence>
<evidence type="ECO:0000256" key="7">
    <source>
        <dbReference type="SAM" id="Coils"/>
    </source>
</evidence>
<name>A0A1N7NQR6_9PROT</name>
<evidence type="ECO:0000256" key="3">
    <source>
        <dbReference type="ARBA" id="ARBA00022692"/>
    </source>
</evidence>
<feature type="compositionally biased region" description="Gly residues" evidence="8">
    <location>
        <begin position="8"/>
        <end position="35"/>
    </location>
</feature>
<evidence type="ECO:0000259" key="9">
    <source>
        <dbReference type="SMART" id="SM00244"/>
    </source>
</evidence>
<dbReference type="GO" id="GO:0006508">
    <property type="term" value="P:proteolysis"/>
    <property type="evidence" value="ECO:0007669"/>
    <property type="project" value="UniProtKB-KW"/>
</dbReference>
<reference evidence="10 11" key="1">
    <citation type="submission" date="2017-01" db="EMBL/GenBank/DDBJ databases">
        <authorList>
            <person name="Mah S.A."/>
            <person name="Swanson W.J."/>
            <person name="Moy G.W."/>
            <person name="Vacquier V.D."/>
        </authorList>
    </citation>
    <scope>NUCLEOTIDE SEQUENCE [LARGE SCALE GENOMIC DNA]</scope>
    <source>
        <strain evidence="10 11">DSM 11589</strain>
    </source>
</reference>
<comment type="function">
    <text evidence="6">HflC and HflK could encode or regulate a protease.</text>
</comment>
<feature type="coiled-coil region" evidence="7">
    <location>
        <begin position="252"/>
        <end position="301"/>
    </location>
</feature>
<dbReference type="GO" id="GO:0008233">
    <property type="term" value="F:peptidase activity"/>
    <property type="evidence" value="ECO:0007669"/>
    <property type="project" value="UniProtKB-KW"/>
</dbReference>
<evidence type="ECO:0000313" key="11">
    <source>
        <dbReference type="Proteomes" id="UP000185678"/>
    </source>
</evidence>
<evidence type="ECO:0000256" key="2">
    <source>
        <dbReference type="ARBA" id="ARBA00006971"/>
    </source>
</evidence>
<sequence length="377" mass="40667">MAWNNQGGPWGGGGGGGPWGNGGNGGNSGGRGPGGPGTPPDLDDMLRKSQEKIRDLFPGGKGGSSGRGVALLVLGLAVVWGLTGFYRVNPNEQGVELLFGKYVKTTNPGLNYWFPAPIGEVQTPSVTQTRQLTIGYRGTEGAGNGQDQLSESMMLTGDQNIIDVNFVVQWRINDAGKYLFNIANVEETLKMAAESAMRETIGQVPLEYAMTDGRSQVAERTQRLLQQVLDGYGAGVSIMDVKLQKADPPREVIDAFNDVQRARQDKERLQNEATAYRNDILPRAKGEAERLIQEATAYREQVVRDAQGEAARFVSVYDSYRGAKDVTAQRLYLETLQGVLAKSDKVLIDNSGKGSGVIPYLPLPEITKSAKSGGKQE</sequence>
<organism evidence="10 11">
    <name type="scientific">Insolitispirillum peregrinum</name>
    <dbReference type="NCBI Taxonomy" id="80876"/>
    <lineage>
        <taxon>Bacteria</taxon>
        <taxon>Pseudomonadati</taxon>
        <taxon>Pseudomonadota</taxon>
        <taxon>Alphaproteobacteria</taxon>
        <taxon>Rhodospirillales</taxon>
        <taxon>Novispirillaceae</taxon>
        <taxon>Insolitispirillum</taxon>
    </lineage>
</organism>
<keyword evidence="10" id="KW-0645">Protease</keyword>
<comment type="similarity">
    <text evidence="2 6">Belongs to the band 7/mec-2 family. HflK subfamily.</text>
</comment>
<keyword evidence="7" id="KW-0175">Coiled coil</keyword>
<keyword evidence="10" id="KW-0378">Hydrolase</keyword>
<dbReference type="SMART" id="SM00244">
    <property type="entry name" value="PHB"/>
    <property type="match status" value="1"/>
</dbReference>
<dbReference type="InterPro" id="IPR001107">
    <property type="entry name" value="Band_7"/>
</dbReference>
<dbReference type="Gene3D" id="3.30.479.30">
    <property type="entry name" value="Band 7 domain"/>
    <property type="match status" value="1"/>
</dbReference>
<evidence type="ECO:0000256" key="4">
    <source>
        <dbReference type="ARBA" id="ARBA00022989"/>
    </source>
</evidence>
<keyword evidence="4" id="KW-1133">Transmembrane helix</keyword>
<dbReference type="InterPro" id="IPR036013">
    <property type="entry name" value="Band_7/SPFH_dom_sf"/>
</dbReference>
<dbReference type="SUPFAM" id="SSF117892">
    <property type="entry name" value="Band 7/SPFH domain"/>
    <property type="match status" value="1"/>
</dbReference>